<gene>
    <name evidence="3" type="primary">csd</name>
    <name evidence="3" type="ORF">A1019T_00226</name>
</gene>
<dbReference type="Gene3D" id="3.40.640.10">
    <property type="entry name" value="Type I PLP-dependent aspartate aminotransferase-like (Major domain)"/>
    <property type="match status" value="1"/>
</dbReference>
<evidence type="ECO:0000256" key="1">
    <source>
        <dbReference type="ARBA" id="ARBA00022898"/>
    </source>
</evidence>
<evidence type="ECO:0000313" key="3">
    <source>
        <dbReference type="EMBL" id="SJM36265.1"/>
    </source>
</evidence>
<dbReference type="PANTHER" id="PTHR43586:SF21">
    <property type="entry name" value="PYRIDOXAL PHOSPHATE (PLP)-DEPENDENT ASPARTATE AMINOTRANSFERASE SUPERFAMILY"/>
    <property type="match status" value="1"/>
</dbReference>
<dbReference type="GO" id="GO:0031071">
    <property type="term" value="F:cysteine desulfurase activity"/>
    <property type="evidence" value="ECO:0007669"/>
    <property type="project" value="UniProtKB-EC"/>
</dbReference>
<dbReference type="InterPro" id="IPR011340">
    <property type="entry name" value="Cys_dSase-rel"/>
</dbReference>
<organism evidence="3 4">
    <name type="scientific">Psychrobacter pasteurii</name>
    <dbReference type="NCBI Taxonomy" id="1945520"/>
    <lineage>
        <taxon>Bacteria</taxon>
        <taxon>Pseudomonadati</taxon>
        <taxon>Pseudomonadota</taxon>
        <taxon>Gammaproteobacteria</taxon>
        <taxon>Moraxellales</taxon>
        <taxon>Moraxellaceae</taxon>
        <taxon>Psychrobacter</taxon>
    </lineage>
</organism>
<reference evidence="4" key="1">
    <citation type="submission" date="2017-02" db="EMBL/GenBank/DDBJ databases">
        <authorList>
            <person name="Mornico D."/>
        </authorList>
    </citation>
    <scope>NUCLEOTIDE SEQUENCE [LARGE SCALE GENOMIC DNA]</scope>
</reference>
<feature type="domain" description="Aminotransferase class V" evidence="2">
    <location>
        <begin position="25"/>
        <end position="402"/>
    </location>
</feature>
<evidence type="ECO:0000259" key="2">
    <source>
        <dbReference type="Pfam" id="PF00266"/>
    </source>
</evidence>
<dbReference type="RefSeq" id="WP_077447676.1">
    <property type="nucleotide sequence ID" value="NZ_FUGD01000038.1"/>
</dbReference>
<dbReference type="Pfam" id="PF00266">
    <property type="entry name" value="Aminotran_5"/>
    <property type="match status" value="1"/>
</dbReference>
<keyword evidence="4" id="KW-1185">Reference proteome</keyword>
<dbReference type="STRING" id="1945520.A1019T_00226"/>
<proteinExistence type="predicted"/>
<dbReference type="InterPro" id="IPR000192">
    <property type="entry name" value="Aminotrans_V_dom"/>
</dbReference>
<dbReference type="InterPro" id="IPR015422">
    <property type="entry name" value="PyrdxlP-dep_Trfase_small"/>
</dbReference>
<accession>A0A1R4ECP7</accession>
<sequence>MPLNIKAIRQQFPALNQSVNGKTPIFFDGPGGSQTTETTLKALRDYFAFYNANLGSNFFSGVKTTEVMQQARESVAALVNAPSADNIVFGATATMLMFNFSRSIGRDWQAGDEIIVTAADHYSNVSSWKHIAKDKGVIVHQIAVDEQTFEIDYDELASKINKNTKLIAFTYASNTLGSVLDAKRIVEMAKSVGALTFIDAVHYAPHFSIDVQSLDCDFLVLSAYKFTGPHVAAIYAKTEHLEGLTPYKVGPATEVAPNRWEQGTQNFEGLAGMIAAIEYLASLSGQESADSNLRARLESAFDNIKAYEKTLSAHFLDKLKAIEGVTLYGKKNIEGRSPTFAFRLPKGTTAEFADFCAERVVGVGAGNFYAQGLCEQLDIMEDGGVIRAGCLHYNTVEEIDVLFDLIDEFLAA</sequence>
<dbReference type="Proteomes" id="UP000188169">
    <property type="component" value="Unassembled WGS sequence"/>
</dbReference>
<dbReference type="SUPFAM" id="SSF53383">
    <property type="entry name" value="PLP-dependent transferases"/>
    <property type="match status" value="1"/>
</dbReference>
<dbReference type="Gene3D" id="3.90.1150.10">
    <property type="entry name" value="Aspartate Aminotransferase, domain 1"/>
    <property type="match status" value="1"/>
</dbReference>
<dbReference type="InterPro" id="IPR015421">
    <property type="entry name" value="PyrdxlP-dep_Trfase_major"/>
</dbReference>
<name>A0A1R4ECP7_9GAMM</name>
<dbReference type="EMBL" id="FUGD01000038">
    <property type="protein sequence ID" value="SJM36265.1"/>
    <property type="molecule type" value="Genomic_DNA"/>
</dbReference>
<dbReference type="NCBIfam" id="TIGR01976">
    <property type="entry name" value="am_tr_V_VC1184"/>
    <property type="match status" value="1"/>
</dbReference>
<evidence type="ECO:0000313" key="4">
    <source>
        <dbReference type="Proteomes" id="UP000188169"/>
    </source>
</evidence>
<dbReference type="PANTHER" id="PTHR43586">
    <property type="entry name" value="CYSTEINE DESULFURASE"/>
    <property type="match status" value="1"/>
</dbReference>
<keyword evidence="3" id="KW-0808">Transferase</keyword>
<dbReference type="InterPro" id="IPR015424">
    <property type="entry name" value="PyrdxlP-dep_Trfase"/>
</dbReference>
<dbReference type="AlphaFoldDB" id="A0A1R4ECP7"/>
<dbReference type="OrthoDB" id="7592443at2"/>
<dbReference type="EC" id="2.8.1.7" evidence="3"/>
<keyword evidence="1" id="KW-0663">Pyridoxal phosphate</keyword>
<protein>
    <submittedName>
        <fullName evidence="3">Putative cysteine desulfurase</fullName>
        <ecNumber evidence="3">2.8.1.7</ecNumber>
    </submittedName>
</protein>